<reference evidence="1" key="1">
    <citation type="submission" date="2021-03" db="EMBL/GenBank/DDBJ databases">
        <title>Evolutionary innovations through gain and loss of genes in the ectomycorrhizal Boletales.</title>
        <authorList>
            <person name="Wu G."/>
            <person name="Miyauchi S."/>
            <person name="Morin E."/>
            <person name="Yang Z.-L."/>
            <person name="Xu J."/>
            <person name="Martin F.M."/>
        </authorList>
    </citation>
    <scope>NUCLEOTIDE SEQUENCE</scope>
    <source>
        <strain evidence="1">BR01</strain>
    </source>
</reference>
<keyword evidence="2" id="KW-1185">Reference proteome</keyword>
<comment type="caution">
    <text evidence="1">The sequence shown here is derived from an EMBL/GenBank/DDBJ whole genome shotgun (WGS) entry which is preliminary data.</text>
</comment>
<sequence length="124" mass="14221">MHTRCSSLSRLVQRFPVPESLLQDARLQPYVHDCHVTVHEGRHTYCFRIFFKRHCRLLPNPILSGMDYQFRGDAVVVRIGGIASAVNMRGRDSVIADFMMHSYDSNASKHARDMRRVALNLPAP</sequence>
<dbReference type="Proteomes" id="UP000683000">
    <property type="component" value="Unassembled WGS sequence"/>
</dbReference>
<protein>
    <submittedName>
        <fullName evidence="1">Uncharacterized protein</fullName>
    </submittedName>
</protein>
<accession>A0A8I3A4V4</accession>
<evidence type="ECO:0000313" key="1">
    <source>
        <dbReference type="EMBL" id="KAG6371101.1"/>
    </source>
</evidence>
<dbReference type="EMBL" id="JAGFBS010000040">
    <property type="protein sequence ID" value="KAG6371101.1"/>
    <property type="molecule type" value="Genomic_DNA"/>
</dbReference>
<evidence type="ECO:0000313" key="2">
    <source>
        <dbReference type="Proteomes" id="UP000683000"/>
    </source>
</evidence>
<gene>
    <name evidence="1" type="ORF">JVT61DRAFT_10642</name>
</gene>
<proteinExistence type="predicted"/>
<dbReference type="OrthoDB" id="2916406at2759"/>
<name>A0A8I3A4V4_9AGAM</name>
<organism evidence="1 2">
    <name type="scientific">Boletus reticuloceps</name>
    <dbReference type="NCBI Taxonomy" id="495285"/>
    <lineage>
        <taxon>Eukaryota</taxon>
        <taxon>Fungi</taxon>
        <taxon>Dikarya</taxon>
        <taxon>Basidiomycota</taxon>
        <taxon>Agaricomycotina</taxon>
        <taxon>Agaricomycetes</taxon>
        <taxon>Agaricomycetidae</taxon>
        <taxon>Boletales</taxon>
        <taxon>Boletineae</taxon>
        <taxon>Boletaceae</taxon>
        <taxon>Boletoideae</taxon>
        <taxon>Boletus</taxon>
    </lineage>
</organism>
<dbReference type="AlphaFoldDB" id="A0A8I3A4V4"/>